<evidence type="ECO:0000313" key="3">
    <source>
        <dbReference type="EMBL" id="MCC2029710.1"/>
    </source>
</evidence>
<dbReference type="RefSeq" id="WP_227530754.1">
    <property type="nucleotide sequence ID" value="NZ_JAGTTM010000003.1"/>
</dbReference>
<keyword evidence="2" id="KW-0812">Transmembrane</keyword>
<dbReference type="Pfam" id="PF11239">
    <property type="entry name" value="DUF3040"/>
    <property type="match status" value="1"/>
</dbReference>
<keyword evidence="2" id="KW-1133">Transmembrane helix</keyword>
<reference evidence="3" key="1">
    <citation type="submission" date="2021-04" db="EMBL/GenBank/DDBJ databases">
        <title>Microbacterium tenobrionis sp. nov. and Microbacterium allomyrinae sp. nov., isolated from larvae of Tenobrio molitor and Allomyrina dichotoma, respectively.</title>
        <authorList>
            <person name="Lee S.D."/>
        </authorList>
    </citation>
    <scope>NUCLEOTIDE SEQUENCE</scope>
    <source>
        <strain evidence="3">YMB-B2</strain>
    </source>
</reference>
<dbReference type="AlphaFoldDB" id="A0A9X1LPX2"/>
<evidence type="ECO:0000313" key="4">
    <source>
        <dbReference type="Proteomes" id="UP001139289"/>
    </source>
</evidence>
<dbReference type="EMBL" id="JAGTTM010000003">
    <property type="protein sequence ID" value="MCC2029710.1"/>
    <property type="molecule type" value="Genomic_DNA"/>
</dbReference>
<evidence type="ECO:0000256" key="1">
    <source>
        <dbReference type="SAM" id="MobiDB-lite"/>
    </source>
</evidence>
<protein>
    <submittedName>
        <fullName evidence="3">DUF3040 domain-containing protein</fullName>
    </submittedName>
</protein>
<name>A0A9X1LPX2_9MICO</name>
<organism evidence="3 4">
    <name type="scientific">Microbacterium tenebrionis</name>
    <dbReference type="NCBI Taxonomy" id="2830665"/>
    <lineage>
        <taxon>Bacteria</taxon>
        <taxon>Bacillati</taxon>
        <taxon>Actinomycetota</taxon>
        <taxon>Actinomycetes</taxon>
        <taxon>Micrococcales</taxon>
        <taxon>Microbacteriaceae</taxon>
        <taxon>Microbacterium</taxon>
    </lineage>
</organism>
<feature type="region of interest" description="Disordered" evidence="1">
    <location>
        <begin position="92"/>
        <end position="129"/>
    </location>
</feature>
<keyword evidence="2" id="KW-0472">Membrane</keyword>
<accession>A0A9X1LPX2</accession>
<sequence>MPLSEQEQRLLDEMERHLLHNDADIVSAPSGDRALSYRNLVYGAVLLLVGIGALVAGVALGSQLGPVVSIVVGVIGFAAMLAGVILAATPTRRTGTSRSPKAQTPKGPQNSSSFMDRMNDRWDRRHEGH</sequence>
<dbReference type="Proteomes" id="UP001139289">
    <property type="component" value="Unassembled WGS sequence"/>
</dbReference>
<comment type="caution">
    <text evidence="3">The sequence shown here is derived from an EMBL/GenBank/DDBJ whole genome shotgun (WGS) entry which is preliminary data.</text>
</comment>
<evidence type="ECO:0000256" key="2">
    <source>
        <dbReference type="SAM" id="Phobius"/>
    </source>
</evidence>
<dbReference type="InterPro" id="IPR021401">
    <property type="entry name" value="DUF3040"/>
</dbReference>
<feature type="transmembrane region" description="Helical" evidence="2">
    <location>
        <begin position="67"/>
        <end position="88"/>
    </location>
</feature>
<feature type="transmembrane region" description="Helical" evidence="2">
    <location>
        <begin position="40"/>
        <end position="61"/>
    </location>
</feature>
<keyword evidence="4" id="KW-1185">Reference proteome</keyword>
<gene>
    <name evidence="3" type="ORF">KEC56_09285</name>
</gene>
<proteinExistence type="predicted"/>
<feature type="compositionally biased region" description="Basic and acidic residues" evidence="1">
    <location>
        <begin position="117"/>
        <end position="129"/>
    </location>
</feature>